<protein>
    <recommendedName>
        <fullName evidence="4">Putative pterin-4-alpha-carbinolamine dehydratase</fullName>
        <shortName evidence="4">PHS</shortName>
        <ecNumber evidence="4">4.2.1.96</ecNumber>
    </recommendedName>
    <alternativeName>
        <fullName evidence="4">4-alpha-hydroxy-tetrahydropterin dehydratase</fullName>
    </alternativeName>
    <alternativeName>
        <fullName evidence="4">Pterin carbinolamine dehydratase</fullName>
        <shortName evidence="4">PCD</shortName>
    </alternativeName>
</protein>
<sequence>MTAKLTEAERAELLPTLDGWKHDAARDGIAKRFTFDDFVGAFGFMTRVALLAEKADHHPEWSNVYNKVDILLTTHDADGLSMRDIELARAIEKLA</sequence>
<comment type="caution">
    <text evidence="5">The sequence shown here is derived from an EMBL/GenBank/DDBJ whole genome shotgun (WGS) entry which is preliminary data.</text>
</comment>
<evidence type="ECO:0000313" key="5">
    <source>
        <dbReference type="EMBL" id="MDH7637834.1"/>
    </source>
</evidence>
<reference evidence="5" key="1">
    <citation type="submission" date="2023-04" db="EMBL/GenBank/DDBJ databases">
        <title>Sphingomonas sp. MAHUQ-71 isolated from rice field.</title>
        <authorList>
            <person name="Huq M.A."/>
        </authorList>
    </citation>
    <scope>NUCLEOTIDE SEQUENCE</scope>
    <source>
        <strain evidence="5">MAHUQ-71</strain>
    </source>
</reference>
<organism evidence="5 6">
    <name type="scientific">Sphingomonas oryzagri</name>
    <dbReference type="NCBI Taxonomy" id="3042314"/>
    <lineage>
        <taxon>Bacteria</taxon>
        <taxon>Pseudomonadati</taxon>
        <taxon>Pseudomonadota</taxon>
        <taxon>Alphaproteobacteria</taxon>
        <taxon>Sphingomonadales</taxon>
        <taxon>Sphingomonadaceae</taxon>
        <taxon>Sphingomonas</taxon>
    </lineage>
</organism>
<dbReference type="EMBL" id="JARYGZ010000001">
    <property type="protein sequence ID" value="MDH7637834.1"/>
    <property type="molecule type" value="Genomic_DNA"/>
</dbReference>
<dbReference type="HAMAP" id="MF_00434">
    <property type="entry name" value="Pterin_4_alpha"/>
    <property type="match status" value="1"/>
</dbReference>
<dbReference type="PANTHER" id="PTHR12599">
    <property type="entry name" value="PTERIN-4-ALPHA-CARBINOLAMINE DEHYDRATASE"/>
    <property type="match status" value="1"/>
</dbReference>
<dbReference type="NCBIfam" id="NF002018">
    <property type="entry name" value="PRK00823.1-3"/>
    <property type="match status" value="1"/>
</dbReference>
<evidence type="ECO:0000313" key="6">
    <source>
        <dbReference type="Proteomes" id="UP001160625"/>
    </source>
</evidence>
<dbReference type="CDD" id="cd00914">
    <property type="entry name" value="PCD_DCoH_subfamily_b"/>
    <property type="match status" value="1"/>
</dbReference>
<dbReference type="NCBIfam" id="NF002017">
    <property type="entry name" value="PRK00823.1-2"/>
    <property type="match status" value="1"/>
</dbReference>
<dbReference type="Pfam" id="PF01329">
    <property type="entry name" value="Pterin_4a"/>
    <property type="match status" value="1"/>
</dbReference>
<dbReference type="Proteomes" id="UP001160625">
    <property type="component" value="Unassembled WGS sequence"/>
</dbReference>
<name>A0ABT6MZD3_9SPHN</name>
<dbReference type="RefSeq" id="WP_281043173.1">
    <property type="nucleotide sequence ID" value="NZ_JARYGZ010000001.1"/>
</dbReference>
<dbReference type="EC" id="4.2.1.96" evidence="4"/>
<dbReference type="InterPro" id="IPR036428">
    <property type="entry name" value="PCD_sf"/>
</dbReference>
<proteinExistence type="inferred from homology"/>
<evidence type="ECO:0000256" key="1">
    <source>
        <dbReference type="ARBA" id="ARBA00001554"/>
    </source>
</evidence>
<evidence type="ECO:0000256" key="2">
    <source>
        <dbReference type="ARBA" id="ARBA00006472"/>
    </source>
</evidence>
<comment type="similarity">
    <text evidence="2 4">Belongs to the pterin-4-alpha-carbinolamine dehydratase family.</text>
</comment>
<keyword evidence="6" id="KW-1185">Reference proteome</keyword>
<evidence type="ECO:0000256" key="4">
    <source>
        <dbReference type="HAMAP-Rule" id="MF_00434"/>
    </source>
</evidence>
<dbReference type="Gene3D" id="3.30.1360.20">
    <property type="entry name" value="Transcriptional coactivator/pterin dehydratase"/>
    <property type="match status" value="1"/>
</dbReference>
<dbReference type="PANTHER" id="PTHR12599:SF0">
    <property type="entry name" value="PTERIN-4-ALPHA-CARBINOLAMINE DEHYDRATASE"/>
    <property type="match status" value="1"/>
</dbReference>
<comment type="catalytic activity">
    <reaction evidence="1 4">
        <text>(4aS,6R)-4a-hydroxy-L-erythro-5,6,7,8-tetrahydrobiopterin = (6R)-L-erythro-6,7-dihydrobiopterin + H2O</text>
        <dbReference type="Rhea" id="RHEA:11920"/>
        <dbReference type="ChEBI" id="CHEBI:15377"/>
        <dbReference type="ChEBI" id="CHEBI:15642"/>
        <dbReference type="ChEBI" id="CHEBI:43120"/>
        <dbReference type="EC" id="4.2.1.96"/>
    </reaction>
</comment>
<keyword evidence="3 4" id="KW-0456">Lyase</keyword>
<dbReference type="SUPFAM" id="SSF55248">
    <property type="entry name" value="PCD-like"/>
    <property type="match status" value="1"/>
</dbReference>
<dbReference type="GO" id="GO:0008124">
    <property type="term" value="F:4-alpha-hydroxytetrahydrobiopterin dehydratase activity"/>
    <property type="evidence" value="ECO:0007669"/>
    <property type="project" value="UniProtKB-EC"/>
</dbReference>
<accession>A0ABT6MZD3</accession>
<evidence type="ECO:0000256" key="3">
    <source>
        <dbReference type="ARBA" id="ARBA00023239"/>
    </source>
</evidence>
<dbReference type="InterPro" id="IPR001533">
    <property type="entry name" value="Pterin_deHydtase"/>
</dbReference>
<gene>
    <name evidence="5" type="ORF">QGN17_03730</name>
</gene>